<reference evidence="1" key="1">
    <citation type="journal article" date="2014" name="Int. J. Syst. Evol. Microbiol.">
        <title>Complete genome sequence of Corynebacterium casei LMG S-19264T (=DSM 44701T), isolated from a smear-ripened cheese.</title>
        <authorList>
            <consortium name="US DOE Joint Genome Institute (JGI-PGF)"/>
            <person name="Walter F."/>
            <person name="Albersmeier A."/>
            <person name="Kalinowski J."/>
            <person name="Ruckert C."/>
        </authorList>
    </citation>
    <scope>NUCLEOTIDE SEQUENCE</scope>
    <source>
        <strain evidence="1">CGMCC 1.12987</strain>
    </source>
</reference>
<organism evidence="1 2">
    <name type="scientific">Paenibacillus abyssi</name>
    <dbReference type="NCBI Taxonomy" id="1340531"/>
    <lineage>
        <taxon>Bacteria</taxon>
        <taxon>Bacillati</taxon>
        <taxon>Bacillota</taxon>
        <taxon>Bacilli</taxon>
        <taxon>Bacillales</taxon>
        <taxon>Paenibacillaceae</taxon>
        <taxon>Paenibacillus</taxon>
    </lineage>
</organism>
<sequence length="87" mass="9908">MAQEIKRALPRKRNRVQIVKVTVKHPDGTTEEVDAKECTKCGVVKALLEFNTNSNRCSECAKESARGNYKQRKVMWEVIEGGKVQEM</sequence>
<accession>A0A917FLN4</accession>
<reference evidence="1" key="2">
    <citation type="submission" date="2020-09" db="EMBL/GenBank/DDBJ databases">
        <authorList>
            <person name="Sun Q."/>
            <person name="Zhou Y."/>
        </authorList>
    </citation>
    <scope>NUCLEOTIDE SEQUENCE</scope>
    <source>
        <strain evidence="1">CGMCC 1.12987</strain>
    </source>
</reference>
<comment type="caution">
    <text evidence="1">The sequence shown here is derived from an EMBL/GenBank/DDBJ whole genome shotgun (WGS) entry which is preliminary data.</text>
</comment>
<dbReference type="RefSeq" id="WP_188528070.1">
    <property type="nucleotide sequence ID" value="NZ_BMGR01000001.1"/>
</dbReference>
<gene>
    <name evidence="1" type="ORF">GCM10010916_01540</name>
</gene>
<protein>
    <submittedName>
        <fullName evidence="1">Uncharacterized protein</fullName>
    </submittedName>
</protein>
<dbReference type="AlphaFoldDB" id="A0A917FLN4"/>
<evidence type="ECO:0000313" key="1">
    <source>
        <dbReference type="EMBL" id="GGF87904.1"/>
    </source>
</evidence>
<proteinExistence type="predicted"/>
<name>A0A917FLN4_9BACL</name>
<evidence type="ECO:0000313" key="2">
    <source>
        <dbReference type="Proteomes" id="UP000644756"/>
    </source>
</evidence>
<dbReference type="EMBL" id="BMGR01000001">
    <property type="protein sequence ID" value="GGF87904.1"/>
    <property type="molecule type" value="Genomic_DNA"/>
</dbReference>
<dbReference type="Proteomes" id="UP000644756">
    <property type="component" value="Unassembled WGS sequence"/>
</dbReference>
<keyword evidence="2" id="KW-1185">Reference proteome</keyword>